<dbReference type="Proteomes" id="UP000324974">
    <property type="component" value="Chromosome"/>
</dbReference>
<accession>A0A5C1AH19</accession>
<reference evidence="3" key="1">
    <citation type="submission" date="2019-08" db="EMBL/GenBank/DDBJ databases">
        <title>Limnoglobus roseus gen. nov., sp. nov., a novel freshwater planctomycete with a giant genome from the family Gemmataceae.</title>
        <authorList>
            <person name="Kulichevskaya I.S."/>
            <person name="Naumoff D.G."/>
            <person name="Miroshnikov K."/>
            <person name="Ivanova A."/>
            <person name="Philippov D.A."/>
            <person name="Hakobyan A."/>
            <person name="Rijpstra I.C."/>
            <person name="Sinninghe Damste J.S."/>
            <person name="Liesack W."/>
            <person name="Dedysh S.N."/>
        </authorList>
    </citation>
    <scope>NUCLEOTIDE SEQUENCE [LARGE SCALE GENOMIC DNA]</scope>
    <source>
        <strain evidence="3">PX52</strain>
    </source>
</reference>
<evidence type="ECO:0000313" key="2">
    <source>
        <dbReference type="EMBL" id="QEL17286.1"/>
    </source>
</evidence>
<dbReference type="AlphaFoldDB" id="A0A5C1AH19"/>
<dbReference type="EMBL" id="CP042425">
    <property type="protein sequence ID" value="QEL17286.1"/>
    <property type="molecule type" value="Genomic_DNA"/>
</dbReference>
<keyword evidence="3" id="KW-1185">Reference proteome</keyword>
<proteinExistence type="predicted"/>
<evidence type="ECO:0000313" key="3">
    <source>
        <dbReference type="Proteomes" id="UP000324974"/>
    </source>
</evidence>
<feature type="compositionally biased region" description="Pro residues" evidence="1">
    <location>
        <begin position="50"/>
        <end position="64"/>
    </location>
</feature>
<protein>
    <submittedName>
        <fullName evidence="2">Uncharacterized protein</fullName>
    </submittedName>
</protein>
<name>A0A5C1AH19_9BACT</name>
<sequence length="102" mass="10640">MLFAAGRASVRPARVWKWATVALVVSQIVTLALWLGPTAEQTPSPTVPAANPPDPNEGPSPPADPYSLFALTRNPNPPAAAAVVLGPSPQSSLTAFSRNFQP</sequence>
<gene>
    <name evidence="2" type="ORF">PX52LOC_04269</name>
</gene>
<evidence type="ECO:0000256" key="1">
    <source>
        <dbReference type="SAM" id="MobiDB-lite"/>
    </source>
</evidence>
<organism evidence="2 3">
    <name type="scientific">Limnoglobus roseus</name>
    <dbReference type="NCBI Taxonomy" id="2598579"/>
    <lineage>
        <taxon>Bacteria</taxon>
        <taxon>Pseudomonadati</taxon>
        <taxon>Planctomycetota</taxon>
        <taxon>Planctomycetia</taxon>
        <taxon>Gemmatales</taxon>
        <taxon>Gemmataceae</taxon>
        <taxon>Limnoglobus</taxon>
    </lineage>
</organism>
<dbReference type="KEGG" id="lrs:PX52LOC_04269"/>
<feature type="region of interest" description="Disordered" evidence="1">
    <location>
        <begin position="40"/>
        <end position="68"/>
    </location>
</feature>